<dbReference type="Proteomes" id="UP000736335">
    <property type="component" value="Unassembled WGS sequence"/>
</dbReference>
<dbReference type="InterPro" id="IPR001680">
    <property type="entry name" value="WD40_rpt"/>
</dbReference>
<keyword evidence="3" id="KW-1185">Reference proteome</keyword>
<dbReference type="InterPro" id="IPR015943">
    <property type="entry name" value="WD40/YVTN_repeat-like_dom_sf"/>
</dbReference>
<name>A0A9P6L147_9AGAM</name>
<reference evidence="2" key="2">
    <citation type="submission" date="2020-11" db="EMBL/GenBank/DDBJ databases">
        <authorList>
            <consortium name="DOE Joint Genome Institute"/>
            <person name="Kuo A."/>
            <person name="Miyauchi S."/>
            <person name="Kiss E."/>
            <person name="Drula E."/>
            <person name="Kohler A."/>
            <person name="Sanchez-Garcia M."/>
            <person name="Andreopoulos B."/>
            <person name="Barry K.W."/>
            <person name="Bonito G."/>
            <person name="Buee M."/>
            <person name="Carver A."/>
            <person name="Chen C."/>
            <person name="Cichocki N."/>
            <person name="Clum A."/>
            <person name="Culley D."/>
            <person name="Crous P.W."/>
            <person name="Fauchery L."/>
            <person name="Girlanda M."/>
            <person name="Hayes R."/>
            <person name="Keri Z."/>
            <person name="Labutti K."/>
            <person name="Lipzen A."/>
            <person name="Lombard V."/>
            <person name="Magnuson J."/>
            <person name="Maillard F."/>
            <person name="Morin E."/>
            <person name="Murat C."/>
            <person name="Nolan M."/>
            <person name="Ohm R."/>
            <person name="Pangilinan J."/>
            <person name="Pereira M."/>
            <person name="Perotto S."/>
            <person name="Peter M."/>
            <person name="Riley R."/>
            <person name="Sitrit Y."/>
            <person name="Stielow B."/>
            <person name="Szollosi G."/>
            <person name="Zifcakova L."/>
            <person name="Stursova M."/>
            <person name="Spatafora J.W."/>
            <person name="Tedersoo L."/>
            <person name="Vaario L.-M."/>
            <person name="Yamada A."/>
            <person name="Yan M."/>
            <person name="Wang P."/>
            <person name="Xu J."/>
            <person name="Bruns T."/>
            <person name="Baldrian P."/>
            <person name="Vilgalys R."/>
            <person name="Henrissat B."/>
            <person name="Grigoriev I.V."/>
            <person name="Hibbett D."/>
            <person name="Nagy L.G."/>
            <person name="Martin F.M."/>
        </authorList>
    </citation>
    <scope>NUCLEOTIDE SEQUENCE</scope>
    <source>
        <strain evidence="2">UH-Tt-Lm1</strain>
    </source>
</reference>
<proteinExistence type="predicted"/>
<comment type="caution">
    <text evidence="2">The sequence shown here is derived from an EMBL/GenBank/DDBJ whole genome shotgun (WGS) entry which is preliminary data.</text>
</comment>
<dbReference type="Pfam" id="PF00400">
    <property type="entry name" value="WD40"/>
    <property type="match status" value="1"/>
</dbReference>
<organism evidence="2 3">
    <name type="scientific">Thelephora terrestris</name>
    <dbReference type="NCBI Taxonomy" id="56493"/>
    <lineage>
        <taxon>Eukaryota</taxon>
        <taxon>Fungi</taxon>
        <taxon>Dikarya</taxon>
        <taxon>Basidiomycota</taxon>
        <taxon>Agaricomycotina</taxon>
        <taxon>Agaricomycetes</taxon>
        <taxon>Thelephorales</taxon>
        <taxon>Thelephoraceae</taxon>
        <taxon>Thelephora</taxon>
    </lineage>
</organism>
<dbReference type="InterPro" id="IPR036322">
    <property type="entry name" value="WD40_repeat_dom_sf"/>
</dbReference>
<dbReference type="OrthoDB" id="3238562at2759"/>
<dbReference type="SUPFAM" id="SSF50978">
    <property type="entry name" value="WD40 repeat-like"/>
    <property type="match status" value="1"/>
</dbReference>
<dbReference type="Gene3D" id="2.130.10.10">
    <property type="entry name" value="YVTN repeat-like/Quinoprotein amine dehydrogenase"/>
    <property type="match status" value="2"/>
</dbReference>
<protein>
    <submittedName>
        <fullName evidence="2">WD40-repeat-containing domain protein</fullName>
    </submittedName>
</protein>
<sequence length="290" mass="32124">MSARRYERETTIAGLKETISALEFSPDGKVLASGCEDGSVTIFSTLDWKPLRTFIDASPSTSLVWHPQVEGLLFCGFRSGDVHTLQTNRPQRDLKIWTDKSPGPIHCLTHDSGQNVLALGSGKDVVLTNYSTRDEDSLSWYNTRRLPPPPSFIHLHTSKHPDQAAQSVHFLQEPNSVVVSYLHHGITCWDRNSLSLVWQITPRSCQIGRSCLSTDNGTIAVTNLFDGVDWYSIKSQRLVDSFRMLIEDNIVAPIIFDGTGSWISGGSCGAVRVIRPFPAIGIETLELEGE</sequence>
<gene>
    <name evidence="2" type="ORF">BJ322DRAFT_1015420</name>
</gene>
<dbReference type="PROSITE" id="PS50082">
    <property type="entry name" value="WD_REPEATS_2"/>
    <property type="match status" value="1"/>
</dbReference>
<feature type="repeat" description="WD" evidence="1">
    <location>
        <begin position="12"/>
        <end position="53"/>
    </location>
</feature>
<dbReference type="EMBL" id="WIUZ02000027">
    <property type="protein sequence ID" value="KAF9777821.1"/>
    <property type="molecule type" value="Genomic_DNA"/>
</dbReference>
<evidence type="ECO:0000256" key="1">
    <source>
        <dbReference type="PROSITE-ProRule" id="PRU00221"/>
    </source>
</evidence>
<dbReference type="SMART" id="SM00320">
    <property type="entry name" value="WD40"/>
    <property type="match status" value="3"/>
</dbReference>
<reference evidence="2" key="1">
    <citation type="journal article" date="2020" name="Nat. Commun.">
        <title>Large-scale genome sequencing of mycorrhizal fungi provides insights into the early evolution of symbiotic traits.</title>
        <authorList>
            <person name="Miyauchi S."/>
            <person name="Kiss E."/>
            <person name="Kuo A."/>
            <person name="Drula E."/>
            <person name="Kohler A."/>
            <person name="Sanchez-Garcia M."/>
            <person name="Morin E."/>
            <person name="Andreopoulos B."/>
            <person name="Barry K.W."/>
            <person name="Bonito G."/>
            <person name="Buee M."/>
            <person name="Carver A."/>
            <person name="Chen C."/>
            <person name="Cichocki N."/>
            <person name="Clum A."/>
            <person name="Culley D."/>
            <person name="Crous P.W."/>
            <person name="Fauchery L."/>
            <person name="Girlanda M."/>
            <person name="Hayes R.D."/>
            <person name="Keri Z."/>
            <person name="LaButti K."/>
            <person name="Lipzen A."/>
            <person name="Lombard V."/>
            <person name="Magnuson J."/>
            <person name="Maillard F."/>
            <person name="Murat C."/>
            <person name="Nolan M."/>
            <person name="Ohm R.A."/>
            <person name="Pangilinan J."/>
            <person name="Pereira M.F."/>
            <person name="Perotto S."/>
            <person name="Peter M."/>
            <person name="Pfister S."/>
            <person name="Riley R."/>
            <person name="Sitrit Y."/>
            <person name="Stielow J.B."/>
            <person name="Szollosi G."/>
            <person name="Zifcakova L."/>
            <person name="Stursova M."/>
            <person name="Spatafora J.W."/>
            <person name="Tedersoo L."/>
            <person name="Vaario L.M."/>
            <person name="Yamada A."/>
            <person name="Yan M."/>
            <person name="Wang P."/>
            <person name="Xu J."/>
            <person name="Bruns T."/>
            <person name="Baldrian P."/>
            <person name="Vilgalys R."/>
            <person name="Dunand C."/>
            <person name="Henrissat B."/>
            <person name="Grigoriev I.V."/>
            <person name="Hibbett D."/>
            <person name="Nagy L.G."/>
            <person name="Martin F.M."/>
        </authorList>
    </citation>
    <scope>NUCLEOTIDE SEQUENCE</scope>
    <source>
        <strain evidence="2">UH-Tt-Lm1</strain>
    </source>
</reference>
<dbReference type="AlphaFoldDB" id="A0A9P6L147"/>
<evidence type="ECO:0000313" key="3">
    <source>
        <dbReference type="Proteomes" id="UP000736335"/>
    </source>
</evidence>
<evidence type="ECO:0000313" key="2">
    <source>
        <dbReference type="EMBL" id="KAF9777821.1"/>
    </source>
</evidence>
<keyword evidence="1" id="KW-0853">WD repeat</keyword>
<accession>A0A9P6L147</accession>